<proteinExistence type="predicted"/>
<dbReference type="InterPro" id="IPR017850">
    <property type="entry name" value="Alkaline_phosphatase_core_sf"/>
</dbReference>
<sequence>MWKAGSSIYIQDEAFIYLHFFRYSNCTKFKDNDKIPLQTDFINVRCFENINNKTYTIYDDMFAFTKKIDLPKPKESKCKMKYNVLMIGMDSMSLPRAVQTLPRTIDYFRNDYWISFRGYHKVADDTLPNLLSILTGKNFSTIDEKCSGKMDSCNDLMIWNTFKEAGYVTAYGEDYFQLSETFTNEFQFQEPPTDHYMRPFFVKGEYKHSSDFLVNTPGCYIPDYTKNYKYSHGLYKGSNIKDPCGLRAVYLYNLGNNKVIFGLNDTAMKYYSNDTKYSCCYMYAYKTATFPGLGTFTKLHFTKCTPFRNGTTVTLQYEIIQVTCITKKHNEIYNDAFISVDSIPFPNIMALLTGMNSSRIYDKCDTGLYKCEDDFIWNRFNESGYVTGYGEDFLDLPDTFSRYKGFLRKPTGHYMRPFYLMGEKRQADILCTRMRPSATHLLGYAYNFANSYKHNQFFGFFWINSYTYGLMDNPAKLDREIASWLQKLQKENILKRTFIIFFSDHGIRYGEMKLPVESYYDDRLPMLFIWTPHAFQKKFRQMYTNMLLNQHRLATPFDLYVTLGDILKLADSSNKGTVSEACPECSGLFKLNSLFRTCADARISQHWCVCHTMAAVKNDAAETNNSIQVAMHYVNKIVKSIKTITCYDCRPLKLHSIVRSHAFQSGSRTFHVVAFRTSHDVIFEATIAYRRDTSKVTSLRSLTGNGKKGKCVRDINDRPFCHCLMRCNTLIL</sequence>
<dbReference type="Pfam" id="PF02995">
    <property type="entry name" value="DUF229"/>
    <property type="match status" value="2"/>
</dbReference>
<gene>
    <name evidence="1" type="ORF">APLA_LOCUS5603</name>
</gene>
<accession>A0A8S0ZRQ6</accession>
<dbReference type="InterPro" id="IPR004245">
    <property type="entry name" value="DUF229"/>
</dbReference>
<dbReference type="FunFam" id="3.40.720.10:FF:000017">
    <property type="entry name" value="Predicted protein"/>
    <property type="match status" value="1"/>
</dbReference>
<keyword evidence="2" id="KW-1185">Reference proteome</keyword>
<dbReference type="Proteomes" id="UP000494106">
    <property type="component" value="Unassembled WGS sequence"/>
</dbReference>
<dbReference type="GO" id="GO:0005615">
    <property type="term" value="C:extracellular space"/>
    <property type="evidence" value="ECO:0007669"/>
    <property type="project" value="TreeGrafter"/>
</dbReference>
<evidence type="ECO:0000313" key="2">
    <source>
        <dbReference type="Proteomes" id="UP000494106"/>
    </source>
</evidence>
<dbReference type="Gene3D" id="3.40.720.10">
    <property type="entry name" value="Alkaline Phosphatase, subunit A"/>
    <property type="match status" value="1"/>
</dbReference>
<reference evidence="1 2" key="1">
    <citation type="submission" date="2020-04" db="EMBL/GenBank/DDBJ databases">
        <authorList>
            <person name="Wallbank WR R."/>
            <person name="Pardo Diaz C."/>
            <person name="Kozak K."/>
            <person name="Martin S."/>
            <person name="Jiggins C."/>
            <person name="Moest M."/>
            <person name="Warren A I."/>
            <person name="Byers J.R.P. K."/>
            <person name="Montejo-Kovacevich G."/>
            <person name="Yen C E."/>
        </authorList>
    </citation>
    <scope>NUCLEOTIDE SEQUENCE [LARGE SCALE GENOMIC DNA]</scope>
</reference>
<dbReference type="PANTHER" id="PTHR10974:SF9">
    <property type="entry name" value="DUF229 DOMAIN CONTAINING PROTEIN-RELATED"/>
    <property type="match status" value="1"/>
</dbReference>
<dbReference type="OrthoDB" id="413313at2759"/>
<dbReference type="SUPFAM" id="SSF53649">
    <property type="entry name" value="Alkaline phosphatase-like"/>
    <property type="match status" value="1"/>
</dbReference>
<dbReference type="AlphaFoldDB" id="A0A8S0ZRQ6"/>
<organism evidence="1 2">
    <name type="scientific">Arctia plantaginis</name>
    <name type="common">Wood tiger moth</name>
    <name type="synonym">Phalaena plantaginis</name>
    <dbReference type="NCBI Taxonomy" id="874455"/>
    <lineage>
        <taxon>Eukaryota</taxon>
        <taxon>Metazoa</taxon>
        <taxon>Ecdysozoa</taxon>
        <taxon>Arthropoda</taxon>
        <taxon>Hexapoda</taxon>
        <taxon>Insecta</taxon>
        <taxon>Pterygota</taxon>
        <taxon>Neoptera</taxon>
        <taxon>Endopterygota</taxon>
        <taxon>Lepidoptera</taxon>
        <taxon>Glossata</taxon>
        <taxon>Ditrysia</taxon>
        <taxon>Noctuoidea</taxon>
        <taxon>Erebidae</taxon>
        <taxon>Arctiinae</taxon>
        <taxon>Arctia</taxon>
    </lineage>
</organism>
<protein>
    <submittedName>
        <fullName evidence="1">Uncharacterized protein</fullName>
    </submittedName>
</protein>
<dbReference type="EMBL" id="CADEBC010000483">
    <property type="protein sequence ID" value="CAB3234523.1"/>
    <property type="molecule type" value="Genomic_DNA"/>
</dbReference>
<name>A0A8S0ZRQ6_ARCPL</name>
<comment type="caution">
    <text evidence="1">The sequence shown here is derived from an EMBL/GenBank/DDBJ whole genome shotgun (WGS) entry which is preliminary data.</text>
</comment>
<dbReference type="CDD" id="cd16021">
    <property type="entry name" value="ALP_like"/>
    <property type="match status" value="1"/>
</dbReference>
<evidence type="ECO:0000313" key="1">
    <source>
        <dbReference type="EMBL" id="CAB3234523.1"/>
    </source>
</evidence>
<dbReference type="PANTHER" id="PTHR10974">
    <property type="entry name" value="FI08016P-RELATED"/>
    <property type="match status" value="1"/>
</dbReference>